<evidence type="ECO:0000313" key="8">
    <source>
        <dbReference type="Proteomes" id="UP000292118"/>
    </source>
</evidence>
<dbReference type="Gene3D" id="3.40.50.1820">
    <property type="entry name" value="alpha/beta hydrolase"/>
    <property type="match status" value="1"/>
</dbReference>
<dbReference type="GO" id="GO:0005975">
    <property type="term" value="P:carbohydrate metabolic process"/>
    <property type="evidence" value="ECO:0007669"/>
    <property type="project" value="UniProtKB-ARBA"/>
</dbReference>
<dbReference type="GO" id="GO:0005737">
    <property type="term" value="C:cytoplasm"/>
    <property type="evidence" value="ECO:0007669"/>
    <property type="project" value="UniProtKB-SubCell"/>
</dbReference>
<dbReference type="SUPFAM" id="SSF53474">
    <property type="entry name" value="alpha/beta-Hydrolases"/>
    <property type="match status" value="1"/>
</dbReference>
<name>A0A4P6FKW6_9MICO</name>
<evidence type="ECO:0000256" key="1">
    <source>
        <dbReference type="ARBA" id="ARBA00004496"/>
    </source>
</evidence>
<dbReference type="InterPro" id="IPR000801">
    <property type="entry name" value="Esterase-like"/>
</dbReference>
<sequence>MVSPFATPPAGASARALSIPPHVARPAAVPHGRSARVEALRAALAAGAGRDAVEAFWAEVTERGTPLVEGTGPVRDYTFVHRGAARRVAVVVNKLVDDTTFTEALLEPVAGTDVWALTLRLGAGWRGSYTLAVDDGGAPSVTASAQAVLEQRRARSRAVTEPERHAAVDAWYDLLLHTRPDPHARERGRQGSVASGPEAPRPVPLLPAPRAGRLVPVRGGPRPAWWHVPAVEPGPDGWDVLVLLDGEQRVAGETATLDAWSASGVLPPTATLLLGHGPLEDRVADLTCNPRLVADVLRLVDDAPGTLGAPVTRNPRRTTIAGQSLGGLTALYAQCLAPDRFGVSVCQSGSLWWPNPAGGEPAEWLTRTIARSGVRLGRVHLEVGRGEWVLLEPTRRLRAVLADRCEALRYEEYDGGHDAACWETSLPHALRRVTAAR</sequence>
<dbReference type="InterPro" id="IPR021764">
    <property type="entry name" value="Enterochelin_esterase_N"/>
</dbReference>
<proteinExistence type="inferred from homology"/>
<dbReference type="InterPro" id="IPR014756">
    <property type="entry name" value="Ig_E-set"/>
</dbReference>
<comment type="subcellular location">
    <subcellularLocation>
        <location evidence="1">Cytoplasm</location>
    </subcellularLocation>
</comment>
<dbReference type="Proteomes" id="UP000292118">
    <property type="component" value="Chromosome"/>
</dbReference>
<keyword evidence="8" id="KW-1185">Reference proteome</keyword>
<evidence type="ECO:0000256" key="2">
    <source>
        <dbReference type="ARBA" id="ARBA00022490"/>
    </source>
</evidence>
<dbReference type="PANTHER" id="PTHR48098:SF3">
    <property type="entry name" value="IRON(III) ENTEROBACTIN ESTERASE"/>
    <property type="match status" value="1"/>
</dbReference>
<protein>
    <submittedName>
        <fullName evidence="7">DUF3327 domain-containing protein</fullName>
    </submittedName>
</protein>
<dbReference type="SUPFAM" id="SSF81296">
    <property type="entry name" value="E set domains"/>
    <property type="match status" value="1"/>
</dbReference>
<dbReference type="GO" id="GO:0008849">
    <property type="term" value="F:enterochelin esterase activity"/>
    <property type="evidence" value="ECO:0007669"/>
    <property type="project" value="InterPro"/>
</dbReference>
<evidence type="ECO:0000256" key="3">
    <source>
        <dbReference type="ARBA" id="ARBA00022801"/>
    </source>
</evidence>
<reference evidence="7 8" key="1">
    <citation type="submission" date="2019-01" db="EMBL/GenBank/DDBJ databases">
        <title>Genome sequencing of strain FW10M-9.</title>
        <authorList>
            <person name="Heo J."/>
            <person name="Kim S.-J."/>
            <person name="Kim J.-S."/>
            <person name="Hong S.-B."/>
            <person name="Kwon S.-W."/>
        </authorList>
    </citation>
    <scope>NUCLEOTIDE SEQUENCE [LARGE SCALE GENOMIC DNA]</scope>
    <source>
        <strain evidence="7 8">FW10M-9</strain>
    </source>
</reference>
<keyword evidence="3" id="KW-0378">Hydrolase</keyword>
<dbReference type="Pfam" id="PF11806">
    <property type="entry name" value="Enterochelin_N"/>
    <property type="match status" value="1"/>
</dbReference>
<dbReference type="KEGG" id="xya:ET471_15610"/>
<dbReference type="InterPro" id="IPR050583">
    <property type="entry name" value="Mycobacterial_A85_antigen"/>
</dbReference>
<dbReference type="PANTHER" id="PTHR48098">
    <property type="entry name" value="ENTEROCHELIN ESTERASE-RELATED"/>
    <property type="match status" value="1"/>
</dbReference>
<evidence type="ECO:0000256" key="4">
    <source>
        <dbReference type="ARBA" id="ARBA00024201"/>
    </source>
</evidence>
<feature type="domain" description="Enterochelin esterase N-terminal" evidence="6">
    <location>
        <begin position="78"/>
        <end position="201"/>
    </location>
</feature>
<evidence type="ECO:0000256" key="5">
    <source>
        <dbReference type="SAM" id="MobiDB-lite"/>
    </source>
</evidence>
<organism evidence="7 8">
    <name type="scientific">Xylanimonas protaetiae</name>
    <dbReference type="NCBI Taxonomy" id="2509457"/>
    <lineage>
        <taxon>Bacteria</taxon>
        <taxon>Bacillati</taxon>
        <taxon>Actinomycetota</taxon>
        <taxon>Actinomycetes</taxon>
        <taxon>Micrococcales</taxon>
        <taxon>Promicromonosporaceae</taxon>
        <taxon>Xylanimonas</taxon>
    </lineage>
</organism>
<dbReference type="Pfam" id="PF00756">
    <property type="entry name" value="Esterase"/>
    <property type="match status" value="1"/>
</dbReference>
<feature type="region of interest" description="Disordered" evidence="5">
    <location>
        <begin position="181"/>
        <end position="207"/>
    </location>
</feature>
<dbReference type="Gene3D" id="2.60.40.10">
    <property type="entry name" value="Immunoglobulins"/>
    <property type="match status" value="1"/>
</dbReference>
<dbReference type="OrthoDB" id="9775130at2"/>
<dbReference type="RefSeq" id="WP_129189804.1">
    <property type="nucleotide sequence ID" value="NZ_CP035493.1"/>
</dbReference>
<dbReference type="GO" id="GO:0006826">
    <property type="term" value="P:iron ion transport"/>
    <property type="evidence" value="ECO:0007669"/>
    <property type="project" value="InterPro"/>
</dbReference>
<accession>A0A4P6FKW6</accession>
<dbReference type="AlphaFoldDB" id="A0A4P6FKW6"/>
<evidence type="ECO:0000259" key="6">
    <source>
        <dbReference type="Pfam" id="PF11806"/>
    </source>
</evidence>
<dbReference type="GO" id="GO:0005506">
    <property type="term" value="F:iron ion binding"/>
    <property type="evidence" value="ECO:0007669"/>
    <property type="project" value="InterPro"/>
</dbReference>
<dbReference type="EMBL" id="CP035493">
    <property type="protein sequence ID" value="QAY71278.1"/>
    <property type="molecule type" value="Genomic_DNA"/>
</dbReference>
<dbReference type="InterPro" id="IPR013783">
    <property type="entry name" value="Ig-like_fold"/>
</dbReference>
<comment type="similarity">
    <text evidence="4">Belongs to the Fes family.</text>
</comment>
<keyword evidence="2" id="KW-0963">Cytoplasm</keyword>
<gene>
    <name evidence="7" type="ORF">ET471_15610</name>
</gene>
<dbReference type="InterPro" id="IPR029058">
    <property type="entry name" value="AB_hydrolase_fold"/>
</dbReference>
<evidence type="ECO:0000313" key="7">
    <source>
        <dbReference type="EMBL" id="QAY71278.1"/>
    </source>
</evidence>